<dbReference type="Gene3D" id="3.30.2380.10">
    <property type="entry name" value="CGI121/TPRKB"/>
    <property type="match status" value="1"/>
</dbReference>
<dbReference type="OMA" id="WAITKFA"/>
<keyword evidence="2" id="KW-1185">Reference proteome</keyword>
<accession>A0A7L4PB58</accession>
<dbReference type="AlphaFoldDB" id="A0A7L4PB58"/>
<gene>
    <name evidence="1" type="ORF">HC235_07820</name>
</gene>
<sequence>MLCGDELCFTAELIHFERPPEKIEIDAEGAVAICVRKEAVAHWRELLQALYYAYSWRGPARNPNISALLFLAKTSQIKDALRISAAGASEAICAALGPAEALKKAEMPRGEPHLPEGRWDPWAITKFAIDLLQ</sequence>
<dbReference type="InterPro" id="IPR036504">
    <property type="entry name" value="CGI121/TPRKB_sf"/>
</dbReference>
<dbReference type="EMBL" id="JAAVJF010000003">
    <property type="protein sequence ID" value="NYR15844.1"/>
    <property type="molecule type" value="Genomic_DNA"/>
</dbReference>
<evidence type="ECO:0000313" key="2">
    <source>
        <dbReference type="Proteomes" id="UP000554766"/>
    </source>
</evidence>
<name>A0A7L4PB58_9CREN</name>
<evidence type="ECO:0000313" key="1">
    <source>
        <dbReference type="EMBL" id="NYR15844.1"/>
    </source>
</evidence>
<dbReference type="RefSeq" id="WP_011899766.1">
    <property type="nucleotide sequence ID" value="NZ_JAAVJF010000003.1"/>
</dbReference>
<dbReference type="Proteomes" id="UP000554766">
    <property type="component" value="Unassembled WGS sequence"/>
</dbReference>
<organism evidence="1 2">
    <name type="scientific">Pyrobaculum arsenaticum</name>
    <dbReference type="NCBI Taxonomy" id="121277"/>
    <lineage>
        <taxon>Archaea</taxon>
        <taxon>Thermoproteota</taxon>
        <taxon>Thermoprotei</taxon>
        <taxon>Thermoproteales</taxon>
        <taxon>Thermoproteaceae</taxon>
        <taxon>Pyrobaculum</taxon>
    </lineage>
</organism>
<dbReference type="GeneID" id="5056240"/>
<reference evidence="1 2" key="1">
    <citation type="journal article" date="2020" name="Nat. Commun.">
        <title>The structures of two archaeal type IV pili illuminate evolutionary relationships.</title>
        <authorList>
            <person name="Wang F."/>
            <person name="Baquero D.P."/>
            <person name="Su Z."/>
            <person name="Beltran L.C."/>
            <person name="Prangishvili D."/>
            <person name="Krupovic M."/>
            <person name="Egelman E.H."/>
        </authorList>
    </citation>
    <scope>NUCLEOTIDE SEQUENCE [LARGE SCALE GENOMIC DNA]</scope>
    <source>
        <strain evidence="1 2">2GA</strain>
    </source>
</reference>
<comment type="caution">
    <text evidence="1">The sequence shown here is derived from an EMBL/GenBank/DDBJ whole genome shotgun (WGS) entry which is preliminary data.</text>
</comment>
<protein>
    <submittedName>
        <fullName evidence="1">Uncharacterized protein</fullName>
    </submittedName>
</protein>
<proteinExistence type="predicted"/>